<dbReference type="STRING" id="307507.A0A2V0P196"/>
<comment type="caution">
    <text evidence="3">The sequence shown here is derived from an EMBL/GenBank/DDBJ whole genome shotgun (WGS) entry which is preliminary data.</text>
</comment>
<dbReference type="FunCoup" id="A0A2V0P196">
    <property type="interactions" value="134"/>
</dbReference>
<organism evidence="3 4">
    <name type="scientific">Raphidocelis subcapitata</name>
    <dbReference type="NCBI Taxonomy" id="307507"/>
    <lineage>
        <taxon>Eukaryota</taxon>
        <taxon>Viridiplantae</taxon>
        <taxon>Chlorophyta</taxon>
        <taxon>core chlorophytes</taxon>
        <taxon>Chlorophyceae</taxon>
        <taxon>CS clade</taxon>
        <taxon>Sphaeropleales</taxon>
        <taxon>Selenastraceae</taxon>
        <taxon>Raphidocelis</taxon>
    </lineage>
</organism>
<evidence type="ECO:0000256" key="1">
    <source>
        <dbReference type="ARBA" id="ARBA00022729"/>
    </source>
</evidence>
<name>A0A2V0P196_9CHLO</name>
<reference evidence="3 4" key="1">
    <citation type="journal article" date="2018" name="Sci. Rep.">
        <title>Raphidocelis subcapitata (=Pseudokirchneriella subcapitata) provides an insight into genome evolution and environmental adaptations in the Sphaeropleales.</title>
        <authorList>
            <person name="Suzuki S."/>
            <person name="Yamaguchi H."/>
            <person name="Nakajima N."/>
            <person name="Kawachi M."/>
        </authorList>
    </citation>
    <scope>NUCLEOTIDE SEQUENCE [LARGE SCALE GENOMIC DNA]</scope>
    <source>
        <strain evidence="3 4">NIES-35</strain>
    </source>
</reference>
<dbReference type="InterPro" id="IPR036412">
    <property type="entry name" value="HAD-like_sf"/>
</dbReference>
<accession>A0A2V0P196</accession>
<feature type="chain" id="PRO_5015950651" description="Acid phosphatase" evidence="2">
    <location>
        <begin position="21"/>
        <end position="284"/>
    </location>
</feature>
<dbReference type="Proteomes" id="UP000247498">
    <property type="component" value="Unassembled WGS sequence"/>
</dbReference>
<keyword evidence="1 2" id="KW-0732">Signal</keyword>
<evidence type="ECO:0008006" key="5">
    <source>
        <dbReference type="Google" id="ProtNLM"/>
    </source>
</evidence>
<proteinExistence type="predicted"/>
<gene>
    <name evidence="3" type="ORF">Rsub_03822</name>
</gene>
<dbReference type="InterPro" id="IPR005519">
    <property type="entry name" value="Acid_phosphat_B-like"/>
</dbReference>
<dbReference type="InParanoid" id="A0A2V0P196"/>
<evidence type="ECO:0000313" key="3">
    <source>
        <dbReference type="EMBL" id="GBF90967.1"/>
    </source>
</evidence>
<feature type="signal peptide" evidence="2">
    <location>
        <begin position="1"/>
        <end position="20"/>
    </location>
</feature>
<evidence type="ECO:0000313" key="4">
    <source>
        <dbReference type="Proteomes" id="UP000247498"/>
    </source>
</evidence>
<dbReference type="PANTHER" id="PTHR31284">
    <property type="entry name" value="ACID PHOSPHATASE-LIKE PROTEIN"/>
    <property type="match status" value="1"/>
</dbReference>
<dbReference type="AlphaFoldDB" id="A0A2V0P196"/>
<dbReference type="Gene3D" id="3.40.50.1000">
    <property type="entry name" value="HAD superfamily/HAD-like"/>
    <property type="match status" value="1"/>
</dbReference>
<evidence type="ECO:0000256" key="2">
    <source>
        <dbReference type="SAM" id="SignalP"/>
    </source>
</evidence>
<dbReference type="PANTHER" id="PTHR31284:SF10">
    <property type="entry name" value="ACID PHOSPHATASE-LIKE PROTEIN"/>
    <property type="match status" value="1"/>
</dbReference>
<keyword evidence="4" id="KW-1185">Reference proteome</keyword>
<dbReference type="SUPFAM" id="SSF56784">
    <property type="entry name" value="HAD-like"/>
    <property type="match status" value="1"/>
</dbReference>
<protein>
    <recommendedName>
        <fullName evidence="5">Acid phosphatase</fullName>
    </recommendedName>
</protein>
<dbReference type="OrthoDB" id="59415at2759"/>
<sequence>MRNPALFVAVLAGLLAAAAADEGASCAFSMGECLDALGGGNVTTKAGHFPKAAIPTCAPQMDTYIKSGAYLKAVETAARTAYGPLGLNDTAKAAAEPGRKTQMVVFDIDETLLSNVLQDPKLYASMGRRLAGAHEARDLVDFAAGGGGGIRGRFLMEGNAPALAPMLEVYKAVCAAGHPIALITGRSENARPATVANLEAAGYGKKCAEGTLSSAGKCCYNELILRAEGDNRLASIYKPGARGELAKKYGWSVYAAFGDQYSDFNGENPPAFGFKLPNPMYIIL</sequence>
<dbReference type="EMBL" id="BDRX01000021">
    <property type="protein sequence ID" value="GBF90967.1"/>
    <property type="molecule type" value="Genomic_DNA"/>
</dbReference>
<dbReference type="InterPro" id="IPR023214">
    <property type="entry name" value="HAD_sf"/>
</dbReference>
<dbReference type="Pfam" id="PF03767">
    <property type="entry name" value="Acid_phosphat_B"/>
    <property type="match status" value="1"/>
</dbReference>